<dbReference type="EMBL" id="CP017241">
    <property type="protein sequence ID" value="APO76012.1"/>
    <property type="molecule type" value="Genomic_DNA"/>
</dbReference>
<dbReference type="AlphaFoldDB" id="A0A1L5P7J5"/>
<name>A0A1L5P7J5_RHIET</name>
<evidence type="ECO:0000256" key="1">
    <source>
        <dbReference type="SAM" id="MobiDB-lite"/>
    </source>
</evidence>
<reference evidence="2 3" key="1">
    <citation type="submission" date="2016-09" db="EMBL/GenBank/DDBJ databases">
        <title>The complete genome sequences of Rhizobium gallicum, symbiovars gallicum and phaseoli, symbionts associated to common bean (Phaseolus vulgaris).</title>
        <authorList>
            <person name="Bustos P."/>
            <person name="Santamaria R.I."/>
            <person name="Perez-Carrascal O.M."/>
            <person name="Juarez S."/>
            <person name="Lozano L."/>
            <person name="Martinez-Flores I."/>
            <person name="Martinez-Romero E."/>
            <person name="Cevallos M."/>
            <person name="Romero D."/>
            <person name="Davila G."/>
            <person name="Gonzalez V."/>
        </authorList>
    </citation>
    <scope>NUCLEOTIDE SEQUENCE [LARGE SCALE GENOMIC DNA]</scope>
    <source>
        <strain evidence="2 3">8C-3</strain>
    </source>
</reference>
<feature type="region of interest" description="Disordered" evidence="1">
    <location>
        <begin position="22"/>
        <end position="55"/>
    </location>
</feature>
<protein>
    <submittedName>
        <fullName evidence="2">Uncharacterized protein</fullName>
    </submittedName>
</protein>
<organism evidence="2 3">
    <name type="scientific">Rhizobium etli 8C-3</name>
    <dbReference type="NCBI Taxonomy" id="538025"/>
    <lineage>
        <taxon>Bacteria</taxon>
        <taxon>Pseudomonadati</taxon>
        <taxon>Pseudomonadota</taxon>
        <taxon>Alphaproteobacteria</taxon>
        <taxon>Hyphomicrobiales</taxon>
        <taxon>Rhizobiaceae</taxon>
        <taxon>Rhizobium/Agrobacterium group</taxon>
        <taxon>Rhizobium</taxon>
    </lineage>
</organism>
<evidence type="ECO:0000313" key="3">
    <source>
        <dbReference type="Proteomes" id="UP000185109"/>
    </source>
</evidence>
<gene>
    <name evidence="2" type="ORF">AM571_CH03212</name>
</gene>
<dbReference type="Proteomes" id="UP000185109">
    <property type="component" value="Chromosome"/>
</dbReference>
<proteinExistence type="predicted"/>
<evidence type="ECO:0000313" key="2">
    <source>
        <dbReference type="EMBL" id="APO76012.1"/>
    </source>
</evidence>
<accession>A0A1L5P7J5</accession>
<sequence>MSCRGRSDCWFRAPRPGIDKVLCGSTPARSTPRRSGPCRERRLALSGGPRRAGRATRSSWATTAKLLLASLDRAVSTPAFSASRLIWKAVSSITISLEASIACISQLIAGGSATPDFH</sequence>